<dbReference type="RefSeq" id="WP_377503160.1">
    <property type="nucleotide sequence ID" value="NZ_JBHMDO010000056.1"/>
</dbReference>
<dbReference type="Proteomes" id="UP001589747">
    <property type="component" value="Unassembled WGS sequence"/>
</dbReference>
<sequence>MTSLRRVSHMMKADFLERTRRYSFLITVVLSIFIAYKFIPANGDGYATLSLNGVRGVYNSAWIGSALAILASMLLSLPAFYLVKNAVERDVQTGVGQIVATTPISRWTYLLGKMWGNFILLLSLVAVLMAMAPAMQLIRGEESTVDWAALLLPFLYSTIPTMALVSALAILFEAVPLLNRGLGNILYLILWGVMIRFSTTAGGAWQDILGISSFTNEMTNEAKSRTAHNAADHVSGISPLKGEPTMYDWGGIDWHPSMFLYRLMWIAVALLIVWLASLLFHRFDLTRSVKASKKKRRGPLAAAEMQNQPVRQERTEVKLTPYMKVSSRPRFGTTLVHELRLMLKGVHLWWYAMAVVMTVLCLLLPTDVVLKVVLPLTWLWPVLIWSAMGTNEAYFRTNLLVFTAVNPIRRQFVTLWLAGVILSVLTGIGAFIHFIVIMDWEQVAAMAVGALFIPALALALGVWSGSGKLFQVVFLLMWYIGPLNRLEDLDFIGSMAQSVSHGVYLYYLLGTVILLLAATIGRARQIRAYH</sequence>
<feature type="transmembrane region" description="Helical" evidence="1">
    <location>
        <begin position="21"/>
        <end position="39"/>
    </location>
</feature>
<proteinExistence type="predicted"/>
<feature type="transmembrane region" description="Helical" evidence="1">
    <location>
        <begin position="469"/>
        <end position="484"/>
    </location>
</feature>
<protein>
    <submittedName>
        <fullName evidence="2">ABC transporter permease</fullName>
    </submittedName>
</protein>
<keyword evidence="1" id="KW-1133">Transmembrane helix</keyword>
<feature type="transmembrane region" description="Helical" evidence="1">
    <location>
        <begin position="147"/>
        <end position="172"/>
    </location>
</feature>
<reference evidence="2 3" key="1">
    <citation type="submission" date="2024-09" db="EMBL/GenBank/DDBJ databases">
        <authorList>
            <person name="Sun Q."/>
            <person name="Mori K."/>
        </authorList>
    </citation>
    <scope>NUCLEOTIDE SEQUENCE [LARGE SCALE GENOMIC DNA]</scope>
    <source>
        <strain evidence="2 3">TISTR 2452</strain>
    </source>
</reference>
<feature type="transmembrane region" description="Helical" evidence="1">
    <location>
        <begin position="115"/>
        <end position="135"/>
    </location>
</feature>
<feature type="transmembrane region" description="Helical" evidence="1">
    <location>
        <begin position="378"/>
        <end position="395"/>
    </location>
</feature>
<feature type="transmembrane region" description="Helical" evidence="1">
    <location>
        <begin position="504"/>
        <end position="523"/>
    </location>
</feature>
<organism evidence="2 3">
    <name type="scientific">Paenibacillus aurantiacus</name>
    <dbReference type="NCBI Taxonomy" id="1936118"/>
    <lineage>
        <taxon>Bacteria</taxon>
        <taxon>Bacillati</taxon>
        <taxon>Bacillota</taxon>
        <taxon>Bacilli</taxon>
        <taxon>Bacillales</taxon>
        <taxon>Paenibacillaceae</taxon>
        <taxon>Paenibacillus</taxon>
    </lineage>
</organism>
<comment type="caution">
    <text evidence="2">The sequence shown here is derived from an EMBL/GenBank/DDBJ whole genome shotgun (WGS) entry which is preliminary data.</text>
</comment>
<keyword evidence="1" id="KW-0472">Membrane</keyword>
<feature type="transmembrane region" description="Helical" evidence="1">
    <location>
        <begin position="59"/>
        <end position="83"/>
    </location>
</feature>
<name>A0ABV5L0W8_9BACL</name>
<feature type="transmembrane region" description="Helical" evidence="1">
    <location>
        <begin position="443"/>
        <end position="462"/>
    </location>
</feature>
<evidence type="ECO:0000313" key="2">
    <source>
        <dbReference type="EMBL" id="MFB9331124.1"/>
    </source>
</evidence>
<accession>A0ABV5L0W8</accession>
<evidence type="ECO:0000256" key="1">
    <source>
        <dbReference type="SAM" id="Phobius"/>
    </source>
</evidence>
<dbReference type="EMBL" id="JBHMDO010000056">
    <property type="protein sequence ID" value="MFB9331124.1"/>
    <property type="molecule type" value="Genomic_DNA"/>
</dbReference>
<keyword evidence="3" id="KW-1185">Reference proteome</keyword>
<feature type="transmembrane region" description="Helical" evidence="1">
    <location>
        <begin position="348"/>
        <end position="366"/>
    </location>
</feature>
<feature type="transmembrane region" description="Helical" evidence="1">
    <location>
        <begin position="184"/>
        <end position="205"/>
    </location>
</feature>
<feature type="transmembrane region" description="Helical" evidence="1">
    <location>
        <begin position="415"/>
        <end position="437"/>
    </location>
</feature>
<feature type="transmembrane region" description="Helical" evidence="1">
    <location>
        <begin position="259"/>
        <end position="280"/>
    </location>
</feature>
<gene>
    <name evidence="2" type="ORF">ACFFSY_34755</name>
</gene>
<keyword evidence="1" id="KW-0812">Transmembrane</keyword>
<evidence type="ECO:0000313" key="3">
    <source>
        <dbReference type="Proteomes" id="UP001589747"/>
    </source>
</evidence>